<evidence type="ECO:0000313" key="1">
    <source>
        <dbReference type="EMBL" id="PVU95525.1"/>
    </source>
</evidence>
<proteinExistence type="predicted"/>
<reference evidence="1 2" key="1">
    <citation type="journal article" date="2018" name="MBio">
        <title>Comparative Genomics Reveals the Core Gene Toolbox for the Fungus-Insect Symbiosis.</title>
        <authorList>
            <person name="Wang Y."/>
            <person name="Stata M."/>
            <person name="Wang W."/>
            <person name="Stajich J.E."/>
            <person name="White M.M."/>
            <person name="Moncalvo J.M."/>
        </authorList>
    </citation>
    <scope>NUCLEOTIDE SEQUENCE [LARGE SCALE GENOMIC DNA]</scope>
    <source>
        <strain evidence="1 2">SWE-8-4</strain>
    </source>
</reference>
<dbReference type="OrthoDB" id="10303738at2759"/>
<dbReference type="EMBL" id="MBFR01000054">
    <property type="protein sequence ID" value="PVU95525.1"/>
    <property type="molecule type" value="Genomic_DNA"/>
</dbReference>
<dbReference type="Proteomes" id="UP000245383">
    <property type="component" value="Unassembled WGS sequence"/>
</dbReference>
<keyword evidence="2" id="KW-1185">Reference proteome</keyword>
<organism evidence="1 2">
    <name type="scientific">Smittium simulii</name>
    <dbReference type="NCBI Taxonomy" id="133385"/>
    <lineage>
        <taxon>Eukaryota</taxon>
        <taxon>Fungi</taxon>
        <taxon>Fungi incertae sedis</taxon>
        <taxon>Zoopagomycota</taxon>
        <taxon>Kickxellomycotina</taxon>
        <taxon>Harpellomycetes</taxon>
        <taxon>Harpellales</taxon>
        <taxon>Legeriomycetaceae</taxon>
        <taxon>Smittium</taxon>
    </lineage>
</organism>
<dbReference type="AlphaFoldDB" id="A0A2T9YT54"/>
<comment type="caution">
    <text evidence="1">The sequence shown here is derived from an EMBL/GenBank/DDBJ whole genome shotgun (WGS) entry which is preliminary data.</text>
</comment>
<accession>A0A2T9YT54</accession>
<evidence type="ECO:0000313" key="2">
    <source>
        <dbReference type="Proteomes" id="UP000245383"/>
    </source>
</evidence>
<sequence length="811" mass="93432">MPTGYHNSFISHHSENKYFPTTQIVQEPNLFSTDNISTPTNNTTNPESIPPFSANPLIFYKQWRCVFEAMLFELDQTFLKRNIQLSAFFSSDKTYFSAQKHNTPFQTQSEFYSKYPFSIQPPFSLDYNQNLEPTNPVAEAFQSKKKRKISLDNINFSETDLQPENSSMLPNSVMGFQSTRNSETIKKFRLEQDLFDNQTLHSFTPNFEKAQLQYHAQRQLNFYRQTKVSLFQNLVNKLESISTNNTSVSYINSSQSYKNEQISDYHQKLYCSQSNTSIGMTSQPKHFELLEKINAYAEALKPILLDFNHFFFTTTCVVDSSLENHSINAEPQFFSNCRLNSNTSANTFSNFGNNSNLNQNFHETSSFRLNLQSNYTQTSLSNLQSNSNSIPSSSKPEKQFCITDTAYQKIFLIYESTASLLELTMSIYERCSHNASALERYKLSFVELNLFVVEVVVCCSIATQFIQSLACFRELRMIFARFDTTHFRISLFRLSSAVVQWVLSLYNGPDPTYDSSIDAKKFRSSDLKFLQSFELLTSLIKALVDLDINFEFVLNNSFSISDSNLETSDLDGIEYASFEFKSVFDGFSALVLEYSLTYTQLLAKNFPHKINDYSHTTPVYPRNINSNNNSNIVSNGTFTPNNSASANVSSNINEFSFLPFIARNNNQQSMMFLLFYKNYIEFLKNFDEQLAFSFRFDVNMSSTPSSNSSADLKSYTDMAKYGYQGKENFSQSANFTPTLIGSPISHYHQKQTLFSDETSNDYQRQCYTNTKPLLHLDSCIDNNSLEYITTYYQNSTQMKKRFEYHKKFASL</sequence>
<gene>
    <name evidence="1" type="ORF">BB561_001769</name>
</gene>
<protein>
    <submittedName>
        <fullName evidence="1">Uncharacterized protein</fullName>
    </submittedName>
</protein>
<name>A0A2T9YT54_9FUNG</name>